<evidence type="ECO:0000256" key="2">
    <source>
        <dbReference type="ARBA" id="ARBA00004123"/>
    </source>
</evidence>
<keyword evidence="12" id="KW-0234">DNA repair</keyword>
<dbReference type="GO" id="GO:0000794">
    <property type="term" value="C:condensed nuclear chromosome"/>
    <property type="evidence" value="ECO:0007669"/>
    <property type="project" value="TreeGrafter"/>
</dbReference>
<feature type="region of interest" description="Disordered" evidence="16">
    <location>
        <begin position="852"/>
        <end position="874"/>
    </location>
</feature>
<dbReference type="PANTHER" id="PTHR18867:SF12">
    <property type="entry name" value="DNA REPAIR PROTEIN RAD50"/>
    <property type="match status" value="1"/>
</dbReference>
<comment type="caution">
    <text evidence="18">The sequence shown here is derived from an EMBL/GenBank/DDBJ whole genome shotgun (WGS) entry which is preliminary data.</text>
</comment>
<feature type="domain" description="Rad50/SbcC-type AAA" evidence="17">
    <location>
        <begin position="8"/>
        <end position="257"/>
    </location>
</feature>
<dbReference type="GO" id="GO:0016887">
    <property type="term" value="F:ATP hydrolysis activity"/>
    <property type="evidence" value="ECO:0007669"/>
    <property type="project" value="InterPro"/>
</dbReference>
<dbReference type="STRING" id="1890683.A0A427YIE1"/>
<evidence type="ECO:0000256" key="12">
    <source>
        <dbReference type="ARBA" id="ARBA00023204"/>
    </source>
</evidence>
<evidence type="ECO:0000256" key="6">
    <source>
        <dbReference type="ARBA" id="ARBA00022454"/>
    </source>
</evidence>
<keyword evidence="13" id="KW-0539">Nucleus</keyword>
<protein>
    <recommendedName>
        <fullName evidence="5">DNA repair protein RAD50</fullName>
    </recommendedName>
</protein>
<dbReference type="Pfam" id="PF13476">
    <property type="entry name" value="AAA_23"/>
    <property type="match status" value="1"/>
</dbReference>
<keyword evidence="7" id="KW-0479">Metal-binding</keyword>
<dbReference type="Proteomes" id="UP000279259">
    <property type="component" value="Unassembled WGS sequence"/>
</dbReference>
<feature type="coiled-coil region" evidence="15">
    <location>
        <begin position="979"/>
        <end position="1006"/>
    </location>
</feature>
<dbReference type="SUPFAM" id="SSF52540">
    <property type="entry name" value="P-loop containing nucleoside triphosphate hydrolases"/>
    <property type="match status" value="2"/>
</dbReference>
<feature type="coiled-coil region" evidence="15">
    <location>
        <begin position="208"/>
        <end position="266"/>
    </location>
</feature>
<evidence type="ECO:0000256" key="9">
    <source>
        <dbReference type="ARBA" id="ARBA00022801"/>
    </source>
</evidence>
<evidence type="ECO:0000256" key="15">
    <source>
        <dbReference type="SAM" id="Coils"/>
    </source>
</evidence>
<evidence type="ECO:0000256" key="14">
    <source>
        <dbReference type="ARBA" id="ARBA00049360"/>
    </source>
</evidence>
<dbReference type="GO" id="GO:0003691">
    <property type="term" value="F:double-stranded telomeric DNA binding"/>
    <property type="evidence" value="ECO:0007669"/>
    <property type="project" value="TreeGrafter"/>
</dbReference>
<keyword evidence="8" id="KW-0227">DNA damage</keyword>
<dbReference type="GO" id="GO:0007004">
    <property type="term" value="P:telomere maintenance via telomerase"/>
    <property type="evidence" value="ECO:0007669"/>
    <property type="project" value="TreeGrafter"/>
</dbReference>
<name>A0A427YIE1_9TREE</name>
<evidence type="ECO:0000256" key="1">
    <source>
        <dbReference type="ARBA" id="ARBA00001947"/>
    </source>
</evidence>
<dbReference type="EMBL" id="RSCD01000009">
    <property type="protein sequence ID" value="RSH90855.1"/>
    <property type="molecule type" value="Genomic_DNA"/>
</dbReference>
<evidence type="ECO:0000313" key="18">
    <source>
        <dbReference type="EMBL" id="RSH90855.1"/>
    </source>
</evidence>
<dbReference type="GO" id="GO:0051880">
    <property type="term" value="F:G-quadruplex DNA binding"/>
    <property type="evidence" value="ECO:0007669"/>
    <property type="project" value="TreeGrafter"/>
</dbReference>
<dbReference type="GO" id="GO:0043047">
    <property type="term" value="F:single-stranded telomeric DNA binding"/>
    <property type="evidence" value="ECO:0007669"/>
    <property type="project" value="TreeGrafter"/>
</dbReference>
<feature type="region of interest" description="Disordered" evidence="16">
    <location>
        <begin position="922"/>
        <end position="948"/>
    </location>
</feature>
<keyword evidence="6" id="KW-0158">Chromosome</keyword>
<evidence type="ECO:0000256" key="8">
    <source>
        <dbReference type="ARBA" id="ARBA00022763"/>
    </source>
</evidence>
<evidence type="ECO:0000256" key="10">
    <source>
        <dbReference type="ARBA" id="ARBA00022833"/>
    </source>
</evidence>
<evidence type="ECO:0000256" key="16">
    <source>
        <dbReference type="SAM" id="MobiDB-lite"/>
    </source>
</evidence>
<keyword evidence="19" id="KW-1185">Reference proteome</keyword>
<comment type="subcellular location">
    <subcellularLocation>
        <location evidence="3">Chromosome</location>
    </subcellularLocation>
    <subcellularLocation>
        <location evidence="2">Nucleus</location>
    </subcellularLocation>
</comment>
<dbReference type="GO" id="GO:0000722">
    <property type="term" value="P:telomere maintenance via recombination"/>
    <property type="evidence" value="ECO:0007669"/>
    <property type="project" value="TreeGrafter"/>
</dbReference>
<evidence type="ECO:0000256" key="7">
    <source>
        <dbReference type="ARBA" id="ARBA00022723"/>
    </source>
</evidence>
<evidence type="ECO:0000259" key="17">
    <source>
        <dbReference type="Pfam" id="PF13476"/>
    </source>
</evidence>
<evidence type="ECO:0000256" key="5">
    <source>
        <dbReference type="ARBA" id="ARBA00017893"/>
    </source>
</evidence>
<keyword evidence="10" id="KW-0862">Zinc</keyword>
<evidence type="ECO:0000256" key="13">
    <source>
        <dbReference type="ARBA" id="ARBA00023242"/>
    </source>
</evidence>
<dbReference type="OrthoDB" id="18797at2759"/>
<dbReference type="GO" id="GO:0070192">
    <property type="term" value="P:chromosome organization involved in meiotic cell cycle"/>
    <property type="evidence" value="ECO:0007669"/>
    <property type="project" value="TreeGrafter"/>
</dbReference>
<comment type="catalytic activity">
    <reaction evidence="14">
        <text>ATP + H2O = ADP + phosphate + H(+)</text>
        <dbReference type="Rhea" id="RHEA:13065"/>
        <dbReference type="ChEBI" id="CHEBI:15377"/>
        <dbReference type="ChEBI" id="CHEBI:15378"/>
        <dbReference type="ChEBI" id="CHEBI:30616"/>
        <dbReference type="ChEBI" id="CHEBI:43474"/>
        <dbReference type="ChEBI" id="CHEBI:456216"/>
    </reaction>
</comment>
<dbReference type="GO" id="GO:0046872">
    <property type="term" value="F:metal ion binding"/>
    <property type="evidence" value="ECO:0007669"/>
    <property type="project" value="UniProtKB-KW"/>
</dbReference>
<dbReference type="FunFam" id="3.40.50.300:FF:001195">
    <property type="entry name" value="DNA repair protein rad50"/>
    <property type="match status" value="1"/>
</dbReference>
<accession>A0A427YIE1</accession>
<dbReference type="Gene3D" id="3.40.50.300">
    <property type="entry name" value="P-loop containing nucleotide triphosphate hydrolases"/>
    <property type="match status" value="2"/>
</dbReference>
<sequence>MIEASLNKLAIRGIRSFDDKHVQVIEFYSPLTVIVGHNGSGKTTIIECLKYATTGDLPPNTKGGAFVHDPKMANEKEVKAQVRLRFWNVNRQRMTATRNLQVTTKKTGALSMKTLEGILAKTDADGGEGKRNTISTKCSEMDEEVPLLLGVSKAILENVIFCHQEESNWPLSEPAALKKKFDDIFEATKYTKALDNIKALRKERTAELKVDRERLKFLKADKDKAERMRRELEDAINKEQRKQTQVEELKAEFERLKEINVQHYAEATGFQRVFEQFETLKQRKAMLEDNRKHMLDGMTVMTETSDELQHMLSNFNAHVASIEAKRATQIDLREKEDSALEDLRRRERNLASTQGGLIANKRNFERNVRERESAIREVAKTHNFAGYDYSPLEDAKIVEFVDKLHDLVRRAEADLRKLQADGARRERELQSELDRLAGSKTTAVATKKSKQEQIGKLNDKIRAAESTFDTVSSLDAEIEMLEANIARTEEQQAQLEAEIRELRFDEKIREKAVEIRQKEAERDKISAELSALNRQADSRAQLAIKRNEMGTKQGQVAASVASHGQRFKDLVGSDLEAETMEEKITAAIGRKDRELQEAEAAASASNRNISQLQTSLNIAKQSLKTNSDEAKRLEKVLAGALGTDYASIEEAMKVTDEEIVFRQNAIANREADTQFWRNILHVGKSRHKCHACDRGLSATEAKSMSKHVETQIQKLTSDAGMKEQQEELEQWQAEGDKFRNLLPSESTLKELKNKTIPSLETQVAEESAQLDAVQEEVEEAKAKLQRAKIAARDLQTLKGAATLVTRTLSEVKDLKSDIERLERELQSTGSLKTVEDVQQEVDQASNDIKNLQREQGSLQADKEGKANRLRSYGDEYSRQTLRLGQLKGQQERRQREEAALRELRETQAQLHAELKVGPGELDAAAQAAEAPWREKNEELNRSRTERANAENEAGLQVGLYQSSLSEVESKHRACQAYVVEGNDRKIREAEAQMESIRTEITASTASRASIESVIAELNTEIAKADSLKSNISANIRYRKEEKEIGKVQEEIEGIDIESAAKSRKEFNSVYKKNLEEETEYQNNREDEMESGFGDEGAGIRLREKTGVVAVTRLAVLWQLAKGELAQMVENRKKTERTLDSDYKNIDKQFKEQLIKTKVSEFANNDLEKYGKALDNAILRYHSIKMDEINDTIGHLWNKTYQGTDIDGIRIVSDHDEATSTSTRKSYNYRVVMVKNDVELDMRGRCSAGQKVLASIIIRLALAESFGQGCGVLALDE</sequence>
<feature type="compositionally biased region" description="Basic and acidic residues" evidence="16">
    <location>
        <begin position="931"/>
        <end position="948"/>
    </location>
</feature>
<organism evidence="18 19">
    <name type="scientific">Saitozyma podzolica</name>
    <dbReference type="NCBI Taxonomy" id="1890683"/>
    <lineage>
        <taxon>Eukaryota</taxon>
        <taxon>Fungi</taxon>
        <taxon>Dikarya</taxon>
        <taxon>Basidiomycota</taxon>
        <taxon>Agaricomycotina</taxon>
        <taxon>Tremellomycetes</taxon>
        <taxon>Tremellales</taxon>
        <taxon>Trimorphomycetaceae</taxon>
        <taxon>Saitozyma</taxon>
    </lineage>
</organism>
<keyword evidence="11 15" id="KW-0175">Coiled coil</keyword>
<dbReference type="GO" id="GO:0006302">
    <property type="term" value="P:double-strand break repair"/>
    <property type="evidence" value="ECO:0007669"/>
    <property type="project" value="InterPro"/>
</dbReference>
<comment type="cofactor">
    <cofactor evidence="1">
        <name>Zn(2+)</name>
        <dbReference type="ChEBI" id="CHEBI:29105"/>
    </cofactor>
</comment>
<evidence type="ECO:0000256" key="3">
    <source>
        <dbReference type="ARBA" id="ARBA00004286"/>
    </source>
</evidence>
<reference evidence="18 19" key="1">
    <citation type="submission" date="2018-11" db="EMBL/GenBank/DDBJ databases">
        <title>Genome sequence of Saitozyma podzolica DSM 27192.</title>
        <authorList>
            <person name="Aliyu H."/>
            <person name="Gorte O."/>
            <person name="Ochsenreither K."/>
        </authorList>
    </citation>
    <scope>NUCLEOTIDE SEQUENCE [LARGE SCALE GENOMIC DNA]</scope>
    <source>
        <strain evidence="18 19">DSM 27192</strain>
    </source>
</reference>
<keyword evidence="9" id="KW-0378">Hydrolase</keyword>
<evidence type="ECO:0000313" key="19">
    <source>
        <dbReference type="Proteomes" id="UP000279259"/>
    </source>
</evidence>
<dbReference type="GO" id="GO:0030870">
    <property type="term" value="C:Mre11 complex"/>
    <property type="evidence" value="ECO:0007669"/>
    <property type="project" value="TreeGrafter"/>
</dbReference>
<proteinExistence type="inferred from homology"/>
<dbReference type="AlphaFoldDB" id="A0A427YIE1"/>
<dbReference type="PANTHER" id="PTHR18867">
    <property type="entry name" value="RAD50"/>
    <property type="match status" value="1"/>
</dbReference>
<feature type="compositionally biased region" description="Basic and acidic residues" evidence="16">
    <location>
        <begin position="860"/>
        <end position="874"/>
    </location>
</feature>
<comment type="similarity">
    <text evidence="4">Belongs to the SMC family. RAD50 subfamily.</text>
</comment>
<dbReference type="InterPro" id="IPR038729">
    <property type="entry name" value="Rad50/SbcC_AAA"/>
</dbReference>
<feature type="coiled-coil region" evidence="15">
    <location>
        <begin position="401"/>
        <end position="535"/>
    </location>
</feature>
<evidence type="ECO:0000256" key="11">
    <source>
        <dbReference type="ARBA" id="ARBA00023054"/>
    </source>
</evidence>
<dbReference type="InterPro" id="IPR027417">
    <property type="entry name" value="P-loop_NTPase"/>
</dbReference>
<evidence type="ECO:0000256" key="4">
    <source>
        <dbReference type="ARBA" id="ARBA00009439"/>
    </source>
</evidence>
<gene>
    <name evidence="18" type="primary">RAD50</name>
    <name evidence="18" type="ORF">EHS25_010031</name>
</gene>